<feature type="transmembrane region" description="Helical" evidence="1">
    <location>
        <begin position="82"/>
        <end position="104"/>
    </location>
</feature>
<protein>
    <submittedName>
        <fullName evidence="2">Uncharacterized protein</fullName>
    </submittedName>
</protein>
<accession>A0ABD6DJI1</accession>
<keyword evidence="1" id="KW-1133">Transmembrane helix</keyword>
<organism evidence="2 3">
    <name type="scientific">Haloarchaeobius litoreus</name>
    <dbReference type="NCBI Taxonomy" id="755306"/>
    <lineage>
        <taxon>Archaea</taxon>
        <taxon>Methanobacteriati</taxon>
        <taxon>Methanobacteriota</taxon>
        <taxon>Stenosarchaea group</taxon>
        <taxon>Halobacteria</taxon>
        <taxon>Halobacteriales</taxon>
        <taxon>Halorubellaceae</taxon>
        <taxon>Haloarchaeobius</taxon>
    </lineage>
</organism>
<keyword evidence="1" id="KW-0812">Transmembrane</keyword>
<feature type="transmembrane region" description="Helical" evidence="1">
    <location>
        <begin position="46"/>
        <end position="70"/>
    </location>
</feature>
<dbReference type="EMBL" id="JBHUDO010000001">
    <property type="protein sequence ID" value="MFD1644971.1"/>
    <property type="molecule type" value="Genomic_DNA"/>
</dbReference>
<reference evidence="2 3" key="1">
    <citation type="journal article" date="2019" name="Int. J. Syst. Evol. Microbiol.">
        <title>The Global Catalogue of Microorganisms (GCM) 10K type strain sequencing project: providing services to taxonomists for standard genome sequencing and annotation.</title>
        <authorList>
            <consortium name="The Broad Institute Genomics Platform"/>
            <consortium name="The Broad Institute Genome Sequencing Center for Infectious Disease"/>
            <person name="Wu L."/>
            <person name="Ma J."/>
        </authorList>
    </citation>
    <scope>NUCLEOTIDE SEQUENCE [LARGE SCALE GENOMIC DNA]</scope>
    <source>
        <strain evidence="2 3">CGMCC 1.10390</strain>
    </source>
</reference>
<proteinExistence type="predicted"/>
<evidence type="ECO:0000313" key="3">
    <source>
        <dbReference type="Proteomes" id="UP001597034"/>
    </source>
</evidence>
<dbReference type="RefSeq" id="WP_256400211.1">
    <property type="nucleotide sequence ID" value="NZ_JANHJR010000002.1"/>
</dbReference>
<sequence>MVSVLGSLISFVVALLVGGLAIYIAARVVADVDDYSHAVVTAFIGAIAWVLGSLVPLIGLLVALLAWIWVINWRYPGDWGNAAIIGLVAWLAATVIIYLLNVVFDLGVGAFGVPGV</sequence>
<dbReference type="AlphaFoldDB" id="A0ABD6DJI1"/>
<gene>
    <name evidence="2" type="ORF">ACFSBL_04665</name>
</gene>
<comment type="caution">
    <text evidence="2">The sequence shown here is derived from an EMBL/GenBank/DDBJ whole genome shotgun (WGS) entry which is preliminary data.</text>
</comment>
<name>A0ABD6DJI1_9EURY</name>
<evidence type="ECO:0000256" key="1">
    <source>
        <dbReference type="SAM" id="Phobius"/>
    </source>
</evidence>
<evidence type="ECO:0000313" key="2">
    <source>
        <dbReference type="EMBL" id="MFD1644971.1"/>
    </source>
</evidence>
<keyword evidence="3" id="KW-1185">Reference proteome</keyword>
<dbReference type="Proteomes" id="UP001597034">
    <property type="component" value="Unassembled WGS sequence"/>
</dbReference>
<keyword evidence="1" id="KW-0472">Membrane</keyword>